<protein>
    <recommendedName>
        <fullName evidence="2">NB-ARC domains-containing protein</fullName>
    </recommendedName>
</protein>
<reference evidence="1" key="1">
    <citation type="journal article" date="2019" name="Sci. Rep.">
        <title>Draft genome of Tanacetum cinerariifolium, the natural source of mosquito coil.</title>
        <authorList>
            <person name="Yamashiro T."/>
            <person name="Shiraishi A."/>
            <person name="Satake H."/>
            <person name="Nakayama K."/>
        </authorList>
    </citation>
    <scope>NUCLEOTIDE SEQUENCE</scope>
</reference>
<gene>
    <name evidence="1" type="ORF">Tci_038955</name>
</gene>
<dbReference type="Gene3D" id="3.80.10.10">
    <property type="entry name" value="Ribonuclease Inhibitor"/>
    <property type="match status" value="1"/>
</dbReference>
<comment type="caution">
    <text evidence="1">The sequence shown here is derived from an EMBL/GenBank/DDBJ whole genome shotgun (WGS) entry which is preliminary data.</text>
</comment>
<proteinExistence type="predicted"/>
<dbReference type="AlphaFoldDB" id="A0A6L2M192"/>
<dbReference type="EMBL" id="BKCJ010005480">
    <property type="protein sequence ID" value="GEU66977.1"/>
    <property type="molecule type" value="Genomic_DNA"/>
</dbReference>
<dbReference type="InterPro" id="IPR032675">
    <property type="entry name" value="LRR_dom_sf"/>
</dbReference>
<evidence type="ECO:0000313" key="1">
    <source>
        <dbReference type="EMBL" id="GEU66977.1"/>
    </source>
</evidence>
<evidence type="ECO:0008006" key="2">
    <source>
        <dbReference type="Google" id="ProtNLM"/>
    </source>
</evidence>
<name>A0A6L2M192_TANCI</name>
<organism evidence="1">
    <name type="scientific">Tanacetum cinerariifolium</name>
    <name type="common">Dalmatian daisy</name>
    <name type="synonym">Chrysanthemum cinerariifolium</name>
    <dbReference type="NCBI Taxonomy" id="118510"/>
    <lineage>
        <taxon>Eukaryota</taxon>
        <taxon>Viridiplantae</taxon>
        <taxon>Streptophyta</taxon>
        <taxon>Embryophyta</taxon>
        <taxon>Tracheophyta</taxon>
        <taxon>Spermatophyta</taxon>
        <taxon>Magnoliopsida</taxon>
        <taxon>eudicotyledons</taxon>
        <taxon>Gunneridae</taxon>
        <taxon>Pentapetalae</taxon>
        <taxon>asterids</taxon>
        <taxon>campanulids</taxon>
        <taxon>Asterales</taxon>
        <taxon>Asteraceae</taxon>
        <taxon>Asteroideae</taxon>
        <taxon>Anthemideae</taxon>
        <taxon>Anthemidinae</taxon>
        <taxon>Tanacetum</taxon>
    </lineage>
</organism>
<accession>A0A6L2M192</accession>
<dbReference type="SUPFAM" id="SSF52058">
    <property type="entry name" value="L domain-like"/>
    <property type="match status" value="1"/>
</dbReference>
<sequence>MENRYVVDISILGVMKNLEILILNNTEINEIPKEIGKLINLRPIEILACQYLNRVAKDVISKLRRLEEPRIELTWLGKEIDDRMVMVKNYIIEVKECIVDVMKLSKLTYLDLVLPGDVIPEGFNFGKLKRFGIQIGGFGHASSHLDCHLAIVKDYSQLV</sequence>